<dbReference type="EMBL" id="SOZE01000057">
    <property type="protein sequence ID" value="TFF30392.1"/>
    <property type="molecule type" value="Genomic_DNA"/>
</dbReference>
<dbReference type="Proteomes" id="UP000297540">
    <property type="component" value="Unassembled WGS sequence"/>
</dbReference>
<evidence type="ECO:0000313" key="3">
    <source>
        <dbReference type="Proteomes" id="UP000297540"/>
    </source>
</evidence>
<dbReference type="AlphaFoldDB" id="A0A4Y8RXF2"/>
<gene>
    <name evidence="2" type="ORF">E2R66_27430</name>
</gene>
<name>A0A4Y8RXF2_9SPHI</name>
<reference evidence="2 3" key="1">
    <citation type="journal article" date="2017" name="Int. J. Syst. Evol. Microbiol.">
        <title>Mucilaginibacterpsychrotolerans sp. nov., isolated from peatlands.</title>
        <authorList>
            <person name="Deng Y."/>
            <person name="Shen L."/>
            <person name="Xu B."/>
            <person name="Liu Y."/>
            <person name="Gu Z."/>
            <person name="Liu H."/>
            <person name="Zhou Y."/>
        </authorList>
    </citation>
    <scope>NUCLEOTIDE SEQUENCE [LARGE SCALE GENOMIC DNA]</scope>
    <source>
        <strain evidence="2 3">NH7-4</strain>
    </source>
</reference>
<feature type="transmembrane region" description="Helical" evidence="1">
    <location>
        <begin position="40"/>
        <end position="59"/>
    </location>
</feature>
<protein>
    <submittedName>
        <fullName evidence="2">Uncharacterized protein</fullName>
    </submittedName>
</protein>
<evidence type="ECO:0000313" key="2">
    <source>
        <dbReference type="EMBL" id="TFF30392.1"/>
    </source>
</evidence>
<keyword evidence="1" id="KW-1133">Transmembrane helix</keyword>
<comment type="caution">
    <text evidence="2">The sequence shown here is derived from an EMBL/GenBank/DDBJ whole genome shotgun (WGS) entry which is preliminary data.</text>
</comment>
<dbReference type="RefSeq" id="WP_133236944.1">
    <property type="nucleotide sequence ID" value="NZ_SOZE01000057.1"/>
</dbReference>
<feature type="transmembrane region" description="Helical" evidence="1">
    <location>
        <begin position="102"/>
        <end position="121"/>
    </location>
</feature>
<evidence type="ECO:0000256" key="1">
    <source>
        <dbReference type="SAM" id="Phobius"/>
    </source>
</evidence>
<organism evidence="2 3">
    <name type="scientific">Mucilaginibacter psychrotolerans</name>
    <dbReference type="NCBI Taxonomy" id="1524096"/>
    <lineage>
        <taxon>Bacteria</taxon>
        <taxon>Pseudomonadati</taxon>
        <taxon>Bacteroidota</taxon>
        <taxon>Sphingobacteriia</taxon>
        <taxon>Sphingobacteriales</taxon>
        <taxon>Sphingobacteriaceae</taxon>
        <taxon>Mucilaginibacter</taxon>
    </lineage>
</organism>
<keyword evidence="1" id="KW-0472">Membrane</keyword>
<accession>A0A4Y8RXF2</accession>
<feature type="transmembrane region" description="Helical" evidence="1">
    <location>
        <begin position="71"/>
        <end position="90"/>
    </location>
</feature>
<proteinExistence type="predicted"/>
<keyword evidence="1" id="KW-0812">Transmembrane</keyword>
<sequence length="132" mass="15143">MKYLKTFQIIAIVAYFSIFLKGLIVGIFFVFWLVGTVFDFGNIDQLFALLAVSGLVVIFKNRNKSRTLRILLTDILCFFLLAAPIIGRLTAVSLDMFNYNEFIIPTGIFVLSYLVSLVFSCQQYLDFKREEV</sequence>
<keyword evidence="3" id="KW-1185">Reference proteome</keyword>
<feature type="transmembrane region" description="Helical" evidence="1">
    <location>
        <begin position="12"/>
        <end position="34"/>
    </location>
</feature>
<dbReference type="OrthoDB" id="1264113at2"/>